<protein>
    <recommendedName>
        <fullName evidence="1">Transposase IS30-like HTH domain-containing protein</fullName>
    </recommendedName>
</protein>
<evidence type="ECO:0000259" key="1">
    <source>
        <dbReference type="Pfam" id="PF13936"/>
    </source>
</evidence>
<dbReference type="Proteomes" id="UP000693715">
    <property type="component" value="Chromosome"/>
</dbReference>
<name>A0ABX8M1X0_9GAMM</name>
<evidence type="ECO:0000313" key="3">
    <source>
        <dbReference type="Proteomes" id="UP000693715"/>
    </source>
</evidence>
<gene>
    <name evidence="2" type="ORF">B0X70_11205</name>
</gene>
<proteinExistence type="predicted"/>
<organism evidence="2 3">
    <name type="scientific">Photorhabdus akhurstii</name>
    <dbReference type="NCBI Taxonomy" id="171438"/>
    <lineage>
        <taxon>Bacteria</taxon>
        <taxon>Pseudomonadati</taxon>
        <taxon>Pseudomonadota</taxon>
        <taxon>Gammaproteobacteria</taxon>
        <taxon>Enterobacterales</taxon>
        <taxon>Morganellaceae</taxon>
        <taxon>Photorhabdus</taxon>
    </lineage>
</organism>
<sequence length="31" mass="3690">MAESLKRSPSTISRELKKNQEVQTYCSEWFI</sequence>
<reference evidence="2 3" key="1">
    <citation type="submission" date="2017-03" db="EMBL/GenBank/DDBJ databases">
        <title>Genome comparison of Photorhabdus luminescens strain 0813-124 phase variants.</title>
        <authorList>
            <person name="Chien C.-C."/>
            <person name="Chen W.-J."/>
            <person name="Shih M.-C."/>
            <person name="Hsieh F.-C."/>
        </authorList>
    </citation>
    <scope>NUCLEOTIDE SEQUENCE [LARGE SCALE GENOMIC DNA]</scope>
    <source>
        <strain evidence="2 3">0813-124 phase II</strain>
    </source>
</reference>
<dbReference type="Pfam" id="PF13936">
    <property type="entry name" value="HTH_38"/>
    <property type="match status" value="1"/>
</dbReference>
<evidence type="ECO:0000313" key="2">
    <source>
        <dbReference type="EMBL" id="QXF36215.1"/>
    </source>
</evidence>
<keyword evidence="3" id="KW-1185">Reference proteome</keyword>
<dbReference type="InterPro" id="IPR025246">
    <property type="entry name" value="IS30-like_HTH"/>
</dbReference>
<dbReference type="EMBL" id="CP020335">
    <property type="protein sequence ID" value="QXF36215.1"/>
    <property type="molecule type" value="Genomic_DNA"/>
</dbReference>
<accession>A0ABX8M1X0</accession>
<feature type="domain" description="Transposase IS30-like HTH" evidence="1">
    <location>
        <begin position="2"/>
        <end position="19"/>
    </location>
</feature>